<dbReference type="InterPro" id="IPR000305">
    <property type="entry name" value="GIY-YIG_endonuc"/>
</dbReference>
<evidence type="ECO:0000313" key="4">
    <source>
        <dbReference type="EMBL" id="MFC7356718.1"/>
    </source>
</evidence>
<sequence length="83" mass="10006">MEEYLVYILASDRTDKLYKGYTSDLISRFASHNEMGIKGWTMRYRPWRVVFVRFFSSKRAAIEFEKFLKTGKGREWIKKNNIV</sequence>
<reference evidence="3" key="1">
    <citation type="journal article" date="2014" name="Int. J. Syst. Evol. Microbiol.">
        <title>Complete genome of a new Firmicutes species belonging to the dominant human colonic microbiota ('Ruminococcus bicirculans') reveals two chromosomes and a selective capacity to utilize plant glucans.</title>
        <authorList>
            <consortium name="NISC Comparative Sequencing Program"/>
            <person name="Wegmann U."/>
            <person name="Louis P."/>
            <person name="Goesmann A."/>
            <person name="Henrissat B."/>
            <person name="Duncan S.H."/>
            <person name="Flint H.J."/>
        </authorList>
    </citation>
    <scope>NUCLEOTIDE SEQUENCE</scope>
    <source>
        <strain evidence="3">CCUG 63830</strain>
    </source>
</reference>
<dbReference type="RefSeq" id="WP_380216564.1">
    <property type="nucleotide sequence ID" value="NZ_JBHTBN010000001.1"/>
</dbReference>
<evidence type="ECO:0000313" key="5">
    <source>
        <dbReference type="Proteomes" id="UP001596415"/>
    </source>
</evidence>
<accession>A0ABW2MT81</accession>
<dbReference type="PROSITE" id="PS50164">
    <property type="entry name" value="GIY_YIG"/>
    <property type="match status" value="1"/>
</dbReference>
<reference evidence="3" key="3">
    <citation type="submission" date="2024-09" db="EMBL/GenBank/DDBJ databases">
        <authorList>
            <person name="Sun Q."/>
            <person name="Mori K."/>
        </authorList>
    </citation>
    <scope>NUCLEOTIDE SEQUENCE</scope>
    <source>
        <strain evidence="3">CCUG 63830</strain>
    </source>
</reference>
<gene>
    <name evidence="3" type="ORF">ACFQO1_03385</name>
    <name evidence="4" type="ORF">ACFQO1_03390</name>
</gene>
<evidence type="ECO:0000313" key="3">
    <source>
        <dbReference type="EMBL" id="MFC7356717.1"/>
    </source>
</evidence>
<reference evidence="5" key="2">
    <citation type="journal article" date="2019" name="Int. J. Syst. Evol. Microbiol.">
        <title>The Global Catalogue of Microorganisms (GCM) 10K type strain sequencing project: providing services to taxonomists for standard genome sequencing and annotation.</title>
        <authorList>
            <consortium name="The Broad Institute Genomics Platform"/>
            <consortium name="The Broad Institute Genome Sequencing Center for Infectious Disease"/>
            <person name="Wu L."/>
            <person name="Ma J."/>
        </authorList>
    </citation>
    <scope>NUCLEOTIDE SEQUENCE [LARGE SCALE GENOMIC DNA]</scope>
    <source>
        <strain evidence="5">CGMCC 1.16306</strain>
    </source>
</reference>
<feature type="domain" description="GIY-YIG" evidence="2">
    <location>
        <begin position="2"/>
        <end position="78"/>
    </location>
</feature>
<keyword evidence="5" id="KW-1185">Reference proteome</keyword>
<dbReference type="PANTHER" id="PTHR34477:SF5">
    <property type="entry name" value="BSL5627 PROTEIN"/>
    <property type="match status" value="1"/>
</dbReference>
<evidence type="ECO:0000256" key="1">
    <source>
        <dbReference type="ARBA" id="ARBA00007435"/>
    </source>
</evidence>
<dbReference type="InterPro" id="IPR035901">
    <property type="entry name" value="GIY-YIG_endonuc_sf"/>
</dbReference>
<dbReference type="Proteomes" id="UP001596415">
    <property type="component" value="Unassembled WGS sequence"/>
</dbReference>
<dbReference type="Pfam" id="PF01541">
    <property type="entry name" value="GIY-YIG"/>
    <property type="match status" value="1"/>
</dbReference>
<protein>
    <submittedName>
        <fullName evidence="3">GIY-YIG nuclease family protein</fullName>
    </submittedName>
</protein>
<comment type="caution">
    <text evidence="3">The sequence shown here is derived from an EMBL/GenBank/DDBJ whole genome shotgun (WGS) entry which is preliminary data.</text>
</comment>
<organism evidence="3 5">
    <name type="scientific">Jejudonia soesokkakensis</name>
    <dbReference type="NCBI Taxonomy" id="1323432"/>
    <lineage>
        <taxon>Bacteria</taxon>
        <taxon>Pseudomonadati</taxon>
        <taxon>Bacteroidota</taxon>
        <taxon>Flavobacteriia</taxon>
        <taxon>Flavobacteriales</taxon>
        <taxon>Flavobacteriaceae</taxon>
        <taxon>Jejudonia</taxon>
    </lineage>
</organism>
<dbReference type="Gene3D" id="3.40.1440.10">
    <property type="entry name" value="GIY-YIG endonuclease"/>
    <property type="match status" value="1"/>
</dbReference>
<dbReference type="EMBL" id="JBHTBN010000001">
    <property type="protein sequence ID" value="MFC7356718.1"/>
    <property type="molecule type" value="Genomic_DNA"/>
</dbReference>
<evidence type="ECO:0000259" key="2">
    <source>
        <dbReference type="PROSITE" id="PS50164"/>
    </source>
</evidence>
<dbReference type="InterPro" id="IPR050190">
    <property type="entry name" value="UPF0213_domain"/>
</dbReference>
<dbReference type="EMBL" id="JBHTBN010000001">
    <property type="protein sequence ID" value="MFC7356717.1"/>
    <property type="molecule type" value="Genomic_DNA"/>
</dbReference>
<dbReference type="PANTHER" id="PTHR34477">
    <property type="entry name" value="UPF0213 PROTEIN YHBQ"/>
    <property type="match status" value="1"/>
</dbReference>
<dbReference type="SUPFAM" id="SSF82771">
    <property type="entry name" value="GIY-YIG endonuclease"/>
    <property type="match status" value="1"/>
</dbReference>
<comment type="similarity">
    <text evidence="1">Belongs to the UPF0213 family.</text>
</comment>
<name>A0ABW2MT81_9FLAO</name>
<proteinExistence type="inferred from homology"/>